<dbReference type="EMBL" id="BQXS01006345">
    <property type="protein sequence ID" value="GKT19389.1"/>
    <property type="molecule type" value="Genomic_DNA"/>
</dbReference>
<name>A0ABQ5JVX1_9EUKA</name>
<accession>A0ABQ5JVX1</accession>
<gene>
    <name evidence="1" type="ORF">ADUPG1_004320</name>
</gene>
<dbReference type="InterPro" id="IPR035516">
    <property type="entry name" value="Gyrase/topoIV_suA_C"/>
</dbReference>
<comment type="caution">
    <text evidence="1">The sequence shown here is derived from an EMBL/GenBank/DDBJ whole genome shotgun (WGS) entry which is preliminary data.</text>
</comment>
<evidence type="ECO:0000313" key="1">
    <source>
        <dbReference type="EMBL" id="GKT19389.1"/>
    </source>
</evidence>
<dbReference type="SUPFAM" id="SSF101904">
    <property type="entry name" value="GyrA/ParC C-terminal domain-like"/>
    <property type="match status" value="1"/>
</dbReference>
<feature type="non-terminal residue" evidence="1">
    <location>
        <position position="98"/>
    </location>
</feature>
<reference evidence="1" key="1">
    <citation type="submission" date="2022-03" db="EMBL/GenBank/DDBJ databases">
        <title>Draft genome sequence of Aduncisulcus paluster, a free-living microaerophilic Fornicata.</title>
        <authorList>
            <person name="Yuyama I."/>
            <person name="Kume K."/>
            <person name="Tamura T."/>
            <person name="Inagaki Y."/>
            <person name="Hashimoto T."/>
        </authorList>
    </citation>
    <scope>NUCLEOTIDE SEQUENCE</scope>
    <source>
        <strain evidence="1">NY0171</strain>
    </source>
</reference>
<sequence length="98" mass="11448">MEDDELIQYVVITSEFNGHMVFVFDNGKVAKVPLKSYETKTNRKKLVKAYSDFGSLVRMFYMEEETQCVLIRYNSPDEYRLIGLPTDLIPEKATKNTR</sequence>
<dbReference type="Gene3D" id="2.120.10.90">
    <property type="entry name" value="DNA gyrase/topoisomerase IV, subunit A, C-terminal"/>
    <property type="match status" value="1"/>
</dbReference>
<proteinExistence type="predicted"/>
<dbReference type="Proteomes" id="UP001057375">
    <property type="component" value="Unassembled WGS sequence"/>
</dbReference>
<keyword evidence="2" id="KW-1185">Reference proteome</keyword>
<evidence type="ECO:0000313" key="2">
    <source>
        <dbReference type="Proteomes" id="UP001057375"/>
    </source>
</evidence>
<organism evidence="1 2">
    <name type="scientific">Aduncisulcus paluster</name>
    <dbReference type="NCBI Taxonomy" id="2918883"/>
    <lineage>
        <taxon>Eukaryota</taxon>
        <taxon>Metamonada</taxon>
        <taxon>Carpediemonas-like organisms</taxon>
        <taxon>Aduncisulcus</taxon>
    </lineage>
</organism>
<protein>
    <submittedName>
        <fullName evidence="1">Topoisomerase IV</fullName>
    </submittedName>
</protein>